<evidence type="ECO:0000256" key="4">
    <source>
        <dbReference type="ARBA" id="ARBA00022737"/>
    </source>
</evidence>
<dbReference type="SUPFAM" id="SSF51161">
    <property type="entry name" value="Trimeric LpxA-like enzymes"/>
    <property type="match status" value="1"/>
</dbReference>
<protein>
    <recommendedName>
        <fullName evidence="7">Nodulation protein L</fullName>
    </recommendedName>
</protein>
<dbReference type="CDD" id="cd03357">
    <property type="entry name" value="LbH_MAT_GAT"/>
    <property type="match status" value="1"/>
</dbReference>
<dbReference type="PANTHER" id="PTHR23416">
    <property type="entry name" value="SIALIC ACID SYNTHASE-RELATED"/>
    <property type="match status" value="1"/>
</dbReference>
<dbReference type="Gene3D" id="2.160.10.10">
    <property type="entry name" value="Hexapeptide repeat proteins"/>
    <property type="match status" value="1"/>
</dbReference>
<dbReference type="Pfam" id="PF00132">
    <property type="entry name" value="Hexapep"/>
    <property type="match status" value="1"/>
</dbReference>
<dbReference type="InterPro" id="IPR051159">
    <property type="entry name" value="Hexapeptide_acetyltransf"/>
</dbReference>
<dbReference type="InterPro" id="IPR018357">
    <property type="entry name" value="Hexapep_transf_CS"/>
</dbReference>
<comment type="similarity">
    <text evidence="1">Belongs to the transferase hexapeptide repeat family.</text>
</comment>
<gene>
    <name evidence="10" type="ORF">NB645_10130</name>
    <name evidence="9" type="ORF">NB646_00800</name>
</gene>
<dbReference type="Proteomes" id="UP001164794">
    <property type="component" value="Chromosome"/>
</dbReference>
<dbReference type="GO" id="GO:0008374">
    <property type="term" value="F:O-acyltransferase activity"/>
    <property type="evidence" value="ECO:0007669"/>
    <property type="project" value="TreeGrafter"/>
</dbReference>
<keyword evidence="4" id="KW-0677">Repeat</keyword>
<reference evidence="9" key="2">
    <citation type="journal article" date="2022" name="Front. Microbiol.">
        <title>New perspectives on an old grouping: The genomic and phenotypic variability of Oxalobacter formigenes and the implications for calcium oxalate stone prevention.</title>
        <authorList>
            <person name="Chmiel J.A."/>
            <person name="Carr C."/>
            <person name="Stuivenberg G.A."/>
            <person name="Venema R."/>
            <person name="Chanyi R.M."/>
            <person name="Al K.F."/>
            <person name="Giguere D."/>
            <person name="Say H."/>
            <person name="Akouris P.P."/>
            <person name="Dominguez Romero S.A."/>
            <person name="Kwong A."/>
            <person name="Tai V."/>
            <person name="Koval S.F."/>
            <person name="Razvi H."/>
            <person name="Bjazevic J."/>
            <person name="Burton J.P."/>
        </authorList>
    </citation>
    <scope>NUCLEOTIDE SEQUENCE</scope>
    <source>
        <strain evidence="9">OxK</strain>
    </source>
</reference>
<dbReference type="PANTHER" id="PTHR23416:SF23">
    <property type="entry name" value="ACETYLTRANSFERASE C18B11.09C-RELATED"/>
    <property type="match status" value="1"/>
</dbReference>
<comment type="function">
    <text evidence="6">Acetyltransferase implicated in the O-acetylation of Nod factors.</text>
</comment>
<evidence type="ECO:0000256" key="5">
    <source>
        <dbReference type="ARBA" id="ARBA00023315"/>
    </source>
</evidence>
<accession>A0A9E9LC01</accession>
<name>A0A9E9LC01_9BURK</name>
<evidence type="ECO:0000313" key="10">
    <source>
        <dbReference type="EMBL" id="WAV97123.1"/>
    </source>
</evidence>
<reference evidence="10" key="1">
    <citation type="journal article" date="2022" name="Front. Microbiol.">
        <title>New perspectives on an old grouping: The genomic and phenotypic variability of Oxalobacter formigenes and the implications for calcium oxalate stone prevention.</title>
        <authorList>
            <person name="Chmiel J.A."/>
            <person name="Carr C."/>
            <person name="Stuivenberg G.A."/>
            <person name="Venema R."/>
            <person name="Chanyi R.M."/>
            <person name="Al K.F."/>
            <person name="Giguere D."/>
            <person name="Say H."/>
            <person name="Akouris P.P."/>
            <person name="Dominguez Romero S.A."/>
            <person name="Kwong A."/>
            <person name="Tai V."/>
            <person name="Koval S.F."/>
            <person name="Razvi H."/>
            <person name="Bjazevic J."/>
            <person name="Burton J.P."/>
        </authorList>
    </citation>
    <scope>NUCLEOTIDE SEQUENCE</scope>
    <source>
        <strain evidence="10">HOxNP-1</strain>
    </source>
</reference>
<dbReference type="FunFam" id="2.160.10.10:FF:000025">
    <property type="entry name" value="Hexapeptide-repeat containing-acetyltransferase"/>
    <property type="match status" value="1"/>
</dbReference>
<evidence type="ECO:0000256" key="1">
    <source>
        <dbReference type="ARBA" id="ARBA00007274"/>
    </source>
</evidence>
<sequence>MAGLTEKEKMLSGQLYYSNDPVLKRDRDHAISKTRAYHNLPPEATKARLEILENLLGSCEPDVEIVPPFHCDYGYNLHIGHHFYANTNCVFLDCAEIRIGNHVFLGPNVHIYTANHPLDPELRKQGLENAFSVIIEDDVWIGGGTIINAGITIGRGTTIGSGSVVTRNVPSHVLAAGNPCRIIRHLAIPPRNTPVS</sequence>
<evidence type="ECO:0000313" key="11">
    <source>
        <dbReference type="Proteomes" id="UP001164794"/>
    </source>
</evidence>
<dbReference type="InterPro" id="IPR011004">
    <property type="entry name" value="Trimer_LpxA-like_sf"/>
</dbReference>
<dbReference type="Pfam" id="PF12464">
    <property type="entry name" value="Mac"/>
    <property type="match status" value="1"/>
</dbReference>
<keyword evidence="5" id="KW-0012">Acyltransferase</keyword>
<dbReference type="EMBL" id="CP098248">
    <property type="protein sequence ID" value="WAV97123.1"/>
    <property type="molecule type" value="Genomic_DNA"/>
</dbReference>
<keyword evidence="2" id="KW-0536">Nodulation</keyword>
<dbReference type="GO" id="GO:0016407">
    <property type="term" value="F:acetyltransferase activity"/>
    <property type="evidence" value="ECO:0007669"/>
    <property type="project" value="InterPro"/>
</dbReference>
<evidence type="ECO:0000259" key="8">
    <source>
        <dbReference type="SMART" id="SM01266"/>
    </source>
</evidence>
<organism evidence="9">
    <name type="scientific">Oxalobacter aliiformigenes</name>
    <dbReference type="NCBI Taxonomy" id="2946593"/>
    <lineage>
        <taxon>Bacteria</taxon>
        <taxon>Pseudomonadati</taxon>
        <taxon>Pseudomonadota</taxon>
        <taxon>Betaproteobacteria</taxon>
        <taxon>Burkholderiales</taxon>
        <taxon>Oxalobacteraceae</taxon>
        <taxon>Oxalobacter</taxon>
    </lineage>
</organism>
<dbReference type="RefSeq" id="WP_269264594.1">
    <property type="nucleotide sequence ID" value="NZ_CP098248.1"/>
</dbReference>
<dbReference type="PROSITE" id="PS00101">
    <property type="entry name" value="HEXAPEP_TRANSFERASES"/>
    <property type="match status" value="1"/>
</dbReference>
<keyword evidence="3" id="KW-0808">Transferase</keyword>
<feature type="domain" description="Maltose/galactoside acetyltransferase" evidence="8">
    <location>
        <begin position="7"/>
        <end position="61"/>
    </location>
</feature>
<evidence type="ECO:0000256" key="7">
    <source>
        <dbReference type="ARBA" id="ARBA00067695"/>
    </source>
</evidence>
<evidence type="ECO:0000256" key="6">
    <source>
        <dbReference type="ARBA" id="ARBA00055587"/>
    </source>
</evidence>
<evidence type="ECO:0000256" key="2">
    <source>
        <dbReference type="ARBA" id="ARBA00022458"/>
    </source>
</evidence>
<proteinExistence type="inferred from homology"/>
<dbReference type="InterPro" id="IPR024688">
    <property type="entry name" value="Mac_dom"/>
</dbReference>
<dbReference type="Proteomes" id="UP001164819">
    <property type="component" value="Chromosome"/>
</dbReference>
<dbReference type="EMBL" id="CP098251">
    <property type="protein sequence ID" value="WAV91338.1"/>
    <property type="molecule type" value="Genomic_DNA"/>
</dbReference>
<dbReference type="InterPro" id="IPR001451">
    <property type="entry name" value="Hexapep"/>
</dbReference>
<dbReference type="SMART" id="SM01266">
    <property type="entry name" value="Mac"/>
    <property type="match status" value="1"/>
</dbReference>
<dbReference type="AlphaFoldDB" id="A0A9E9LC01"/>
<evidence type="ECO:0000256" key="3">
    <source>
        <dbReference type="ARBA" id="ARBA00022679"/>
    </source>
</evidence>
<evidence type="ECO:0000313" key="9">
    <source>
        <dbReference type="EMBL" id="WAV91338.1"/>
    </source>
</evidence>
<keyword evidence="11" id="KW-1185">Reference proteome</keyword>